<organism evidence="1 2">
    <name type="scientific">Aphis craccivora</name>
    <name type="common">Cowpea aphid</name>
    <dbReference type="NCBI Taxonomy" id="307492"/>
    <lineage>
        <taxon>Eukaryota</taxon>
        <taxon>Metazoa</taxon>
        <taxon>Ecdysozoa</taxon>
        <taxon>Arthropoda</taxon>
        <taxon>Hexapoda</taxon>
        <taxon>Insecta</taxon>
        <taxon>Pterygota</taxon>
        <taxon>Neoptera</taxon>
        <taxon>Paraneoptera</taxon>
        <taxon>Hemiptera</taxon>
        <taxon>Sternorrhyncha</taxon>
        <taxon>Aphidomorpha</taxon>
        <taxon>Aphidoidea</taxon>
        <taxon>Aphididae</taxon>
        <taxon>Aphidini</taxon>
        <taxon>Aphis</taxon>
        <taxon>Aphis</taxon>
    </lineage>
</organism>
<evidence type="ECO:0000313" key="2">
    <source>
        <dbReference type="Proteomes" id="UP000478052"/>
    </source>
</evidence>
<comment type="caution">
    <text evidence="1">The sequence shown here is derived from an EMBL/GenBank/DDBJ whole genome shotgun (WGS) entry which is preliminary data.</text>
</comment>
<protein>
    <submittedName>
        <fullName evidence="1">E3 SUMO-protein ligase KIAA1586-like</fullName>
    </submittedName>
</protein>
<proteinExistence type="predicted"/>
<dbReference type="GO" id="GO:0016874">
    <property type="term" value="F:ligase activity"/>
    <property type="evidence" value="ECO:0007669"/>
    <property type="project" value="UniProtKB-KW"/>
</dbReference>
<gene>
    <name evidence="1" type="ORF">FWK35_00014666</name>
</gene>
<dbReference type="EMBL" id="VUJU01004616">
    <property type="protein sequence ID" value="KAF0753794.1"/>
    <property type="molecule type" value="Genomic_DNA"/>
</dbReference>
<sequence length="179" mass="21012">MYQNLIHPQIVLTADIEKIYSQINVNENCQLHQQIFCRENLNDSLEIYRLKTVVGYCHSDDDGPNIRSRLGPKKKPYTPIFKEEWKKHQELAPWLCKGKTDIYFHCKFCFNDYLGGLSAIKQHSKSDKHRVNAKPISVSNSINKLPKLVQYTSNEEKLKKNRNKIGYVYIRTQYCSTDK</sequence>
<evidence type="ECO:0000313" key="1">
    <source>
        <dbReference type="EMBL" id="KAF0753794.1"/>
    </source>
</evidence>
<dbReference type="Proteomes" id="UP000478052">
    <property type="component" value="Unassembled WGS sequence"/>
</dbReference>
<dbReference type="AlphaFoldDB" id="A0A6G0YDY7"/>
<keyword evidence="2" id="KW-1185">Reference proteome</keyword>
<accession>A0A6G0YDY7</accession>
<name>A0A6G0YDY7_APHCR</name>
<reference evidence="1 2" key="1">
    <citation type="submission" date="2019-08" db="EMBL/GenBank/DDBJ databases">
        <title>Whole genome of Aphis craccivora.</title>
        <authorList>
            <person name="Voronova N.V."/>
            <person name="Shulinski R.S."/>
            <person name="Bandarenka Y.V."/>
            <person name="Zhorov D.G."/>
            <person name="Warner D."/>
        </authorList>
    </citation>
    <scope>NUCLEOTIDE SEQUENCE [LARGE SCALE GENOMIC DNA]</scope>
    <source>
        <strain evidence="1">180601</strain>
        <tissue evidence="1">Whole Body</tissue>
    </source>
</reference>
<keyword evidence="1" id="KW-0436">Ligase</keyword>